<dbReference type="Pfam" id="PF25023">
    <property type="entry name" value="TEN_YD-shell"/>
    <property type="match status" value="1"/>
</dbReference>
<organism evidence="7 8">
    <name type="scientific">Polyangium fumosum</name>
    <dbReference type="NCBI Taxonomy" id="889272"/>
    <lineage>
        <taxon>Bacteria</taxon>
        <taxon>Pseudomonadati</taxon>
        <taxon>Myxococcota</taxon>
        <taxon>Polyangia</taxon>
        <taxon>Polyangiales</taxon>
        <taxon>Polyangiaceae</taxon>
        <taxon>Polyangium</taxon>
    </lineage>
</organism>
<dbReference type="InterPro" id="IPR056823">
    <property type="entry name" value="TEN-like_YD-shell"/>
</dbReference>
<dbReference type="Pfam" id="PF03534">
    <property type="entry name" value="SpvB"/>
    <property type="match status" value="1"/>
</dbReference>
<dbReference type="PANTHER" id="PTHR32305:SF15">
    <property type="entry name" value="PROTEIN RHSA-RELATED"/>
    <property type="match status" value="1"/>
</dbReference>
<comment type="caution">
    <text evidence="7">The sequence shown here is derived from an EMBL/GenBank/DDBJ whole genome shotgun (WGS) entry which is preliminary data.</text>
</comment>
<dbReference type="PROSITE" id="PS51257">
    <property type="entry name" value="PROKAR_LIPOPROTEIN"/>
    <property type="match status" value="1"/>
</dbReference>
<dbReference type="NCBIfam" id="TIGR01643">
    <property type="entry name" value="YD_repeat_2x"/>
    <property type="match status" value="1"/>
</dbReference>
<feature type="region of interest" description="Disordered" evidence="5">
    <location>
        <begin position="45"/>
        <end position="91"/>
    </location>
</feature>
<dbReference type="PANTHER" id="PTHR32305">
    <property type="match status" value="1"/>
</dbReference>
<protein>
    <submittedName>
        <fullName evidence="7">Type IV secretion protein Rhs</fullName>
    </submittedName>
</protein>
<dbReference type="NCBIfam" id="TIGR03696">
    <property type="entry name" value="Rhs_assc_core"/>
    <property type="match status" value="1"/>
</dbReference>
<proteinExistence type="predicted"/>
<dbReference type="GO" id="GO:0005576">
    <property type="term" value="C:extracellular region"/>
    <property type="evidence" value="ECO:0007669"/>
    <property type="project" value="UniProtKB-SubCell"/>
</dbReference>
<evidence type="ECO:0000313" key="7">
    <source>
        <dbReference type="EMBL" id="TKD06470.1"/>
    </source>
</evidence>
<name>A0A4U1JBE8_9BACT</name>
<keyword evidence="3" id="KW-0677">Repeat</keyword>
<dbReference type="RefSeq" id="WP_136930610.1">
    <property type="nucleotide sequence ID" value="NZ_SSMQ01000019.1"/>
</dbReference>
<dbReference type="Gene3D" id="2.180.10.10">
    <property type="entry name" value="RHS repeat-associated core"/>
    <property type="match status" value="2"/>
</dbReference>
<keyword evidence="8" id="KW-1185">Reference proteome</keyword>
<gene>
    <name evidence="7" type="ORF">E8A74_19845</name>
</gene>
<evidence type="ECO:0000259" key="6">
    <source>
        <dbReference type="Pfam" id="PF25023"/>
    </source>
</evidence>
<evidence type="ECO:0000256" key="5">
    <source>
        <dbReference type="SAM" id="MobiDB-lite"/>
    </source>
</evidence>
<evidence type="ECO:0000313" key="8">
    <source>
        <dbReference type="Proteomes" id="UP000309215"/>
    </source>
</evidence>
<keyword evidence="2" id="KW-0964">Secreted</keyword>
<dbReference type="OrthoDB" id="5475831at2"/>
<evidence type="ECO:0000256" key="2">
    <source>
        <dbReference type="ARBA" id="ARBA00022525"/>
    </source>
</evidence>
<feature type="compositionally biased region" description="Pro residues" evidence="5">
    <location>
        <begin position="51"/>
        <end position="63"/>
    </location>
</feature>
<reference evidence="7 8" key="1">
    <citation type="submission" date="2019-04" db="EMBL/GenBank/DDBJ databases">
        <authorList>
            <person name="Li Y."/>
            <person name="Wang J."/>
        </authorList>
    </citation>
    <scope>NUCLEOTIDE SEQUENCE [LARGE SCALE GENOMIC DNA]</scope>
    <source>
        <strain evidence="7 8">DSM 14668</strain>
    </source>
</reference>
<dbReference type="EMBL" id="SSMQ01000019">
    <property type="protein sequence ID" value="TKD06470.1"/>
    <property type="molecule type" value="Genomic_DNA"/>
</dbReference>
<sequence>MVAPRVSRHTSGKHLLPLLFFVVAVFATGACTGHGEPRLEEARLAQEGPNDPGPTPGPLPDPECPTSGAVFPADLTSSSEPSDAGATAGSFSVTPTGDARYVLPLEAAPGRAGMSPRIALEYDGSGDGAVGFGVSLSGFSRVTRCPKNQAQDDAIAPIAYDDKDRLCIDGRRLVKVGEGAGVIEYRTIPESFTKVLAFFPAGWDPTLGPSSLRAYTKEGLTVDYGTTDDSKALASNGAVRAWWAARSRDRSGNWIGFAYHNDKNVEDPAHPYTTEILPDRISYTGHPNLPPSRSVVFVYDERPAQRVRTTFTGGMKLRTSRLLSRIEMRAPLNTIVRQYDLAYTSSSTTGRSLLSSLKECTAQGLCKPATRFGWNTPPLGFEDVPTMLGVPLHAGASVITTDLEGDGLDDLVMADGEPGVLPPPVTYFFTASPFAAKFKRAFFLDFDDYSTPILERGTPIDIDHDGKLDLFLHDMNGNATTWKVHRTQADATFELHDTGVPRPFPGNQSAPTGLRGPDASAHLADMNGDGMADLVTCTKAPVLYAWTYRPWAPTPGGFAATTEVIPTLEIQPCDSDLYTVDVDGDGKSELVVPDVRILPDGSPQFLNEYVAVTRRGPGSFAATAQDLPTVPPGGGMFFLDVNGDGLPDAVQTGFSNGQPATFLNTGAGYLPSVNALPGVLLPSDTFAQLGAPIDFDGDGLQDLLIPLNHFAGGVPHWSVLRSHGDGTFEIVDVPDITFDTLLTAAGATIAHPFAARVMEANGDGASDVLLPIDEKFRVFLNRAAHVDTLASVTDGMARHQPGDPEFRPGVAIKYATLADPSVYERAEGCEYPVRCVAGPRRVVAAYEVDTAGEKPRHYELRYKDARFHRLGRGFLGFAERVVRDVDKDAGRIEIYDNKTYDPGFRTFPFAGVPTQVMQWVTTRKTYDVTVELSFSSITSQVMPSSGGTSYFTTPVYRRERKEQAELNLLVLAADYQGSFDVYTKAAYGGTADTTRLSESIHMLLDMDDFGNALAEKTLVAREFDLFGGTLESQAETLEEVTRTFENDTPAWQIGLLKTQEHCSTAGGQTLCRTGARQYDGSGRLSLITVSSPGDSDSWVEFSFGRDVFGNITKTVARDAFEGRRATCTAYEPEGIFPAVRGNAKGHLSFAKFHPGFGVPLTAIDPNGRVTQWALDDFGRVVKEKRPGGVETTTMTLRDAANVVRVRTTTPGWGAGEVELDRLGRPIRQWSRGTTLAGVLGPRTLREITYDSFGEHVERVLMPTSETTLEADRHYHRFERDGLGRVTKHTSPWGGVTRTQHEGSQVWLFDARGGHTVTHVDGLGRIVRVIDANDKETTYGYGPFGGLRTVTEVDGNSNAMTTMERDAFGRVRTLHELDRGTTVTRYTGFGDPWWTRDALGRETLLQRDRLGRVTRRVDADGETLWTWDTEPNGIGAIDEVKSPKGYTNRWSYDGAGRTTTSELDIDGETFSIGFDYDTLSRLSKVTYPEAAGVSFEIENVWDDAGHLVKVREVGSAVDTWALTSVDGAGRITGELFGNGAATTRVYDPSRDRISSIRTTTATTLQHLSFGYDEVLNVTRREDLRNLVPQVETFQYDALQRLSCATFDGEAPCARSWTYHANGNLATSPGGGTYTYELDRPHVLSNTQLGSYVHDAVGNQIGRPDATVEYTAFDLPKRLTPTNGAGDVLFDYDGDQQRIRKTAGDLVSVYVDELYERVTNLATGAVEHRYHVKSGERTVAVVTRSGAATTRRYLHVDHLGSVDVVSNETGTAVERRSYDPFGARRNPQWGTPPAGPFSSEMSLGFTGHLGDEELGLVFMRGRMYDPKIGRFLTPDPLVPNLYSRQSWNPYSYVENNPLTFTDPSGFSPTGPGAPDVPRDSDGGQTVYVFGQPRATPVTSFLLPSIESGALRTDSNFGMIGTTTAFRAEPAPGGGEEDRTDGWDVAQETLGGFASEWAEDMTDTAIAGAAILAAPNFYFAYKGFQFWTGVISTGVGGYEEGGIAGAAKALLGMLNPLRSVGELKDAVDRGDYGAAGAHGYHAVKMVVQTVAGGVLVGGGRNLAAGAARGGGGRLKLYHGTDLESALSFLNGKPLDAAKAAAGKIDGPPGFFLATHADDAIYFATRRGSGAILEYSFSDAAVRRLGGLQLSPLGALGKFGRFLGDEAIVPVKSFGKFNQLRAAGEITVVPFTP</sequence>
<dbReference type="InterPro" id="IPR006530">
    <property type="entry name" value="YD"/>
</dbReference>
<evidence type="ECO:0000256" key="1">
    <source>
        <dbReference type="ARBA" id="ARBA00004613"/>
    </source>
</evidence>
<dbReference type="InterPro" id="IPR003284">
    <property type="entry name" value="Sal_SpvB"/>
</dbReference>
<evidence type="ECO:0000256" key="3">
    <source>
        <dbReference type="ARBA" id="ARBA00022737"/>
    </source>
</evidence>
<dbReference type="InterPro" id="IPR022385">
    <property type="entry name" value="Rhs_assc_core"/>
</dbReference>
<comment type="subcellular location">
    <subcellularLocation>
        <location evidence="1">Secreted</location>
    </subcellularLocation>
</comment>
<feature type="domain" description="Teneurin-like YD-shell" evidence="6">
    <location>
        <begin position="1541"/>
        <end position="1855"/>
    </location>
</feature>
<dbReference type="SUPFAM" id="SSF69318">
    <property type="entry name" value="Integrin alpha N-terminal domain"/>
    <property type="match status" value="1"/>
</dbReference>
<accession>A0A4U1JBE8</accession>
<dbReference type="Proteomes" id="UP000309215">
    <property type="component" value="Unassembled WGS sequence"/>
</dbReference>
<dbReference type="GO" id="GO:0005737">
    <property type="term" value="C:cytoplasm"/>
    <property type="evidence" value="ECO:0007669"/>
    <property type="project" value="InterPro"/>
</dbReference>
<dbReference type="InterPro" id="IPR050708">
    <property type="entry name" value="T6SS_VgrG/RHS"/>
</dbReference>
<evidence type="ECO:0000256" key="4">
    <source>
        <dbReference type="ARBA" id="ARBA00023026"/>
    </source>
</evidence>
<keyword evidence="4" id="KW-0843">Virulence</keyword>
<dbReference type="InterPro" id="IPR028994">
    <property type="entry name" value="Integrin_alpha_N"/>
</dbReference>